<accession>A0A0F9FND0</accession>
<reference evidence="2" key="1">
    <citation type="journal article" date="2015" name="Nature">
        <title>Complex archaea that bridge the gap between prokaryotes and eukaryotes.</title>
        <authorList>
            <person name="Spang A."/>
            <person name="Saw J.H."/>
            <person name="Jorgensen S.L."/>
            <person name="Zaremba-Niedzwiedzka K."/>
            <person name="Martijn J."/>
            <person name="Lind A.E."/>
            <person name="van Eijk R."/>
            <person name="Schleper C."/>
            <person name="Guy L."/>
            <person name="Ettema T.J."/>
        </authorList>
    </citation>
    <scope>NUCLEOTIDE SEQUENCE</scope>
</reference>
<evidence type="ECO:0000256" key="1">
    <source>
        <dbReference type="SAM" id="MobiDB-lite"/>
    </source>
</evidence>
<dbReference type="AlphaFoldDB" id="A0A0F9FND0"/>
<sequence>MHSVDKSSTLFLVKKTPKKPERPDKDAFKEIFAQRLFEARDDTIFSQADVGACIDMVGNSYGKYEQADSMLPVAYWVPVCEKLYIDPWQLLTGRPRGVLPEIPPHLRNPEKRARKRA</sequence>
<comment type="caution">
    <text evidence="2">The sequence shown here is derived from an EMBL/GenBank/DDBJ whole genome shotgun (WGS) entry which is preliminary data.</text>
</comment>
<evidence type="ECO:0008006" key="3">
    <source>
        <dbReference type="Google" id="ProtNLM"/>
    </source>
</evidence>
<dbReference type="EMBL" id="LAZR01029699">
    <property type="protein sequence ID" value="KKL58790.1"/>
    <property type="molecule type" value="Genomic_DNA"/>
</dbReference>
<feature type="region of interest" description="Disordered" evidence="1">
    <location>
        <begin position="1"/>
        <end position="23"/>
    </location>
</feature>
<feature type="compositionally biased region" description="Polar residues" evidence="1">
    <location>
        <begin position="1"/>
        <end position="10"/>
    </location>
</feature>
<proteinExistence type="predicted"/>
<protein>
    <recommendedName>
        <fullName evidence="3">HTH cro/C1-type domain-containing protein</fullName>
    </recommendedName>
</protein>
<name>A0A0F9FND0_9ZZZZ</name>
<evidence type="ECO:0000313" key="2">
    <source>
        <dbReference type="EMBL" id="KKL58790.1"/>
    </source>
</evidence>
<gene>
    <name evidence="2" type="ORF">LCGC14_2221820</name>
</gene>
<organism evidence="2">
    <name type="scientific">marine sediment metagenome</name>
    <dbReference type="NCBI Taxonomy" id="412755"/>
    <lineage>
        <taxon>unclassified sequences</taxon>
        <taxon>metagenomes</taxon>
        <taxon>ecological metagenomes</taxon>
    </lineage>
</organism>